<feature type="compositionally biased region" description="Polar residues" evidence="1">
    <location>
        <begin position="16"/>
        <end position="31"/>
    </location>
</feature>
<accession>A0A2K3KH38</accession>
<evidence type="ECO:0000256" key="1">
    <source>
        <dbReference type="SAM" id="MobiDB-lite"/>
    </source>
</evidence>
<evidence type="ECO:0000313" key="2">
    <source>
        <dbReference type="EMBL" id="PNX65597.1"/>
    </source>
</evidence>
<protein>
    <submittedName>
        <fullName evidence="2">Uncharacterized protein</fullName>
    </submittedName>
</protein>
<dbReference type="AlphaFoldDB" id="A0A2K3KH38"/>
<dbReference type="Proteomes" id="UP000236291">
    <property type="component" value="Unassembled WGS sequence"/>
</dbReference>
<feature type="non-terminal residue" evidence="2">
    <location>
        <position position="56"/>
    </location>
</feature>
<sequence>MKKFSSAHNAAAEGGSNDSNVASTPPSLSQDQYDKLMTLLQNFNLASNSGSASSNQ</sequence>
<proteinExistence type="predicted"/>
<reference evidence="2 3" key="1">
    <citation type="journal article" date="2014" name="Am. J. Bot.">
        <title>Genome assembly and annotation for red clover (Trifolium pratense; Fabaceae).</title>
        <authorList>
            <person name="Istvanek J."/>
            <person name="Jaros M."/>
            <person name="Krenek A."/>
            <person name="Repkova J."/>
        </authorList>
    </citation>
    <scope>NUCLEOTIDE SEQUENCE [LARGE SCALE GENOMIC DNA]</scope>
    <source>
        <strain evidence="3">cv. Tatra</strain>
        <tissue evidence="2">Young leaves</tissue>
    </source>
</reference>
<comment type="caution">
    <text evidence="2">The sequence shown here is derived from an EMBL/GenBank/DDBJ whole genome shotgun (WGS) entry which is preliminary data.</text>
</comment>
<feature type="region of interest" description="Disordered" evidence="1">
    <location>
        <begin position="1"/>
        <end position="34"/>
    </location>
</feature>
<gene>
    <name evidence="2" type="ORF">L195_g062680</name>
</gene>
<organism evidence="2 3">
    <name type="scientific">Trifolium pratense</name>
    <name type="common">Red clover</name>
    <dbReference type="NCBI Taxonomy" id="57577"/>
    <lineage>
        <taxon>Eukaryota</taxon>
        <taxon>Viridiplantae</taxon>
        <taxon>Streptophyta</taxon>
        <taxon>Embryophyta</taxon>
        <taxon>Tracheophyta</taxon>
        <taxon>Spermatophyta</taxon>
        <taxon>Magnoliopsida</taxon>
        <taxon>eudicotyledons</taxon>
        <taxon>Gunneridae</taxon>
        <taxon>Pentapetalae</taxon>
        <taxon>rosids</taxon>
        <taxon>fabids</taxon>
        <taxon>Fabales</taxon>
        <taxon>Fabaceae</taxon>
        <taxon>Papilionoideae</taxon>
        <taxon>50 kb inversion clade</taxon>
        <taxon>NPAAA clade</taxon>
        <taxon>Hologalegina</taxon>
        <taxon>IRL clade</taxon>
        <taxon>Trifolieae</taxon>
        <taxon>Trifolium</taxon>
    </lineage>
</organism>
<reference evidence="2 3" key="2">
    <citation type="journal article" date="2017" name="Front. Plant Sci.">
        <title>Gene Classification and Mining of Molecular Markers Useful in Red Clover (Trifolium pratense) Breeding.</title>
        <authorList>
            <person name="Istvanek J."/>
            <person name="Dluhosova J."/>
            <person name="Dluhos P."/>
            <person name="Patkova L."/>
            <person name="Nedelnik J."/>
            <person name="Repkova J."/>
        </authorList>
    </citation>
    <scope>NUCLEOTIDE SEQUENCE [LARGE SCALE GENOMIC DNA]</scope>
    <source>
        <strain evidence="3">cv. Tatra</strain>
        <tissue evidence="2">Young leaves</tissue>
    </source>
</reference>
<dbReference type="EMBL" id="ASHM01182410">
    <property type="protein sequence ID" value="PNX65597.1"/>
    <property type="molecule type" value="Genomic_DNA"/>
</dbReference>
<name>A0A2K3KH38_TRIPR</name>
<evidence type="ECO:0000313" key="3">
    <source>
        <dbReference type="Proteomes" id="UP000236291"/>
    </source>
</evidence>